<protein>
    <recommendedName>
        <fullName evidence="4">HEAT repeat domain-containing protein</fullName>
    </recommendedName>
</protein>
<feature type="chain" id="PRO_5025628475" description="HEAT repeat domain-containing protein" evidence="1">
    <location>
        <begin position="19"/>
        <end position="657"/>
    </location>
</feature>
<dbReference type="EMBL" id="CAAHFH010000001">
    <property type="protein sequence ID" value="VGO20166.1"/>
    <property type="molecule type" value="Genomic_DNA"/>
</dbReference>
<dbReference type="Proteomes" id="UP000346198">
    <property type="component" value="Unassembled WGS sequence"/>
</dbReference>
<evidence type="ECO:0000256" key="1">
    <source>
        <dbReference type="SAM" id="SignalP"/>
    </source>
</evidence>
<feature type="signal peptide" evidence="1">
    <location>
        <begin position="1"/>
        <end position="18"/>
    </location>
</feature>
<name>A0A6C2UM28_9BACT</name>
<dbReference type="AlphaFoldDB" id="A0A6C2UM28"/>
<dbReference type="RefSeq" id="WP_136061606.1">
    <property type="nucleotide sequence ID" value="NZ_CAAHFH010000001.1"/>
</dbReference>
<evidence type="ECO:0000313" key="3">
    <source>
        <dbReference type="Proteomes" id="UP000346198"/>
    </source>
</evidence>
<proteinExistence type="predicted"/>
<evidence type="ECO:0000313" key="2">
    <source>
        <dbReference type="EMBL" id="VGO20166.1"/>
    </source>
</evidence>
<gene>
    <name evidence="2" type="ORF">SCARR_02227</name>
</gene>
<dbReference type="SMART" id="SM00567">
    <property type="entry name" value="EZ_HEAT"/>
    <property type="match status" value="3"/>
</dbReference>
<organism evidence="2 3">
    <name type="scientific">Pontiella sulfatireligans</name>
    <dbReference type="NCBI Taxonomy" id="2750658"/>
    <lineage>
        <taxon>Bacteria</taxon>
        <taxon>Pseudomonadati</taxon>
        <taxon>Kiritimatiellota</taxon>
        <taxon>Kiritimatiellia</taxon>
        <taxon>Kiritimatiellales</taxon>
        <taxon>Pontiellaceae</taxon>
        <taxon>Pontiella</taxon>
    </lineage>
</organism>
<dbReference type="Gene3D" id="1.25.10.10">
    <property type="entry name" value="Leucine-rich Repeat Variant"/>
    <property type="match status" value="3"/>
</dbReference>
<dbReference type="InterPro" id="IPR004155">
    <property type="entry name" value="PBS_lyase_HEAT"/>
</dbReference>
<accession>A0A6C2UM28</accession>
<dbReference type="SUPFAM" id="SSF48371">
    <property type="entry name" value="ARM repeat"/>
    <property type="match status" value="2"/>
</dbReference>
<dbReference type="InterPro" id="IPR016024">
    <property type="entry name" value="ARM-type_fold"/>
</dbReference>
<sequence>MKRIIVFSLLLTAAVSYAQFDALRTLTPEQGQDVRRPVEAKIFASTQEELAAHEAALLEIFQASDTTLEGKQYTCRMLRHCASEASVPVLEKELLNPELSQFVRRVLQGLKASSANDALIAPLPAASNKITAGIIGTLGQRGSEQSVKTIAPYLESENAEIQRAAITALGNIGGKKARKALAGAKVDSKFSSEWKMAQIKSAEKLKPRSVLFFRSNPALKVYKAFLDDGDENIRCAALVGVAKADADEAADMVLAELNSENARIRNTALGLLAVLPSDELVEEIEELDTPSQILVISELSDRKATEAETVVLKLAASENAAIKTAAFQALEHVGGAASIQPLIDAALDNADAYNALCGLNATGTDVAVIQALETTKNEKVKVKMLECLTARQAKTALPAFVTLAKGDWNRTSASAISGMASLVSEKDFSIYADMMLSTDNKKKIMALEKSIATAGQRLPDTTACALPLIEAYDKAKGEAKYAIIRSLGSIGGDAARGLLTQAMASIDPKIQDAAIRGLANWPSMDVAGQLLQLATAAADDKHRVIALRGYIRLAGTVPDFKPAFAMCQKALATTDRPAEIKSIISCAKRFKEPQVLDFLAVQLDNPEVFTEAGWAICEISGHWKLKQPSIPILQRIAETDDQILAKEAKKRIKDNQG</sequence>
<evidence type="ECO:0008006" key="4">
    <source>
        <dbReference type="Google" id="ProtNLM"/>
    </source>
</evidence>
<reference evidence="2 3" key="1">
    <citation type="submission" date="2019-04" db="EMBL/GenBank/DDBJ databases">
        <authorList>
            <person name="Van Vliet M D."/>
        </authorList>
    </citation>
    <scope>NUCLEOTIDE SEQUENCE [LARGE SCALE GENOMIC DNA]</scope>
    <source>
        <strain evidence="2 3">F21</strain>
    </source>
</reference>
<keyword evidence="3" id="KW-1185">Reference proteome</keyword>
<keyword evidence="1" id="KW-0732">Signal</keyword>
<dbReference type="InterPro" id="IPR011989">
    <property type="entry name" value="ARM-like"/>
</dbReference>
<dbReference type="Pfam" id="PF13646">
    <property type="entry name" value="HEAT_2"/>
    <property type="match status" value="1"/>
</dbReference>